<evidence type="ECO:0000313" key="7">
    <source>
        <dbReference type="Proteomes" id="UP000184396"/>
    </source>
</evidence>
<reference evidence="6 7" key="1">
    <citation type="submission" date="2016-11" db="EMBL/GenBank/DDBJ databases">
        <authorList>
            <person name="Jaros S."/>
            <person name="Januszkiewicz K."/>
            <person name="Wedrychowicz H."/>
        </authorList>
    </citation>
    <scope>NUCLEOTIDE SEQUENCE [LARGE SCALE GENOMIC DNA]</scope>
    <source>
        <strain evidence="6 7">CGMCC 1.12213</strain>
    </source>
</reference>
<accession>A0A1M6B0T9</accession>
<dbReference type="OrthoDB" id="5500612at2"/>
<keyword evidence="5" id="KW-0732">Signal</keyword>
<gene>
    <name evidence="6" type="ORF">SAMN05216261_0722</name>
</gene>
<dbReference type="AlphaFoldDB" id="A0A1M6B0T9"/>
<comment type="similarity">
    <text evidence="1">Belongs to the EndA/NucM nuclease family.</text>
</comment>
<organism evidence="6 7">
    <name type="scientific">Algibacter luteus</name>
    <dbReference type="NCBI Taxonomy" id="1178825"/>
    <lineage>
        <taxon>Bacteria</taxon>
        <taxon>Pseudomonadati</taxon>
        <taxon>Bacteroidota</taxon>
        <taxon>Flavobacteriia</taxon>
        <taxon>Flavobacteriales</taxon>
        <taxon>Flavobacteriaceae</taxon>
        <taxon>Algibacter</taxon>
    </lineage>
</organism>
<dbReference type="Gene3D" id="2.60.40.3440">
    <property type="match status" value="2"/>
</dbReference>
<feature type="signal peptide" evidence="5">
    <location>
        <begin position="1"/>
        <end position="20"/>
    </location>
</feature>
<dbReference type="EMBL" id="FQYK01000001">
    <property type="protein sequence ID" value="SHI42336.1"/>
    <property type="molecule type" value="Genomic_DNA"/>
</dbReference>
<feature type="region of interest" description="Disordered" evidence="4">
    <location>
        <begin position="18"/>
        <end position="37"/>
    </location>
</feature>
<dbReference type="Proteomes" id="UP000184396">
    <property type="component" value="Unassembled WGS sequence"/>
</dbReference>
<keyword evidence="2" id="KW-0540">Nuclease</keyword>
<dbReference type="PANTHER" id="PTHR33607:SF2">
    <property type="entry name" value="ENDONUCLEASE-1"/>
    <property type="match status" value="1"/>
</dbReference>
<keyword evidence="7" id="KW-1185">Reference proteome</keyword>
<evidence type="ECO:0000256" key="3">
    <source>
        <dbReference type="ARBA" id="ARBA00022801"/>
    </source>
</evidence>
<dbReference type="RefSeq" id="WP_035105860.1">
    <property type="nucleotide sequence ID" value="NZ_ALIH01000001.1"/>
</dbReference>
<dbReference type="Pfam" id="PF04231">
    <property type="entry name" value="Endonuclease_1"/>
    <property type="match status" value="1"/>
</dbReference>
<name>A0A1M6B0T9_9FLAO</name>
<dbReference type="GO" id="GO:0016787">
    <property type="term" value="F:hydrolase activity"/>
    <property type="evidence" value="ECO:0007669"/>
    <property type="project" value="UniProtKB-KW"/>
</dbReference>
<dbReference type="InterPro" id="IPR044925">
    <property type="entry name" value="His-Me_finger_sf"/>
</dbReference>
<proteinExistence type="inferred from homology"/>
<dbReference type="eggNOG" id="COG2356">
    <property type="taxonomic scope" value="Bacteria"/>
</dbReference>
<protein>
    <submittedName>
        <fullName evidence="6">Endonuclease I</fullName>
    </submittedName>
</protein>
<evidence type="ECO:0000256" key="1">
    <source>
        <dbReference type="ARBA" id="ARBA00006429"/>
    </source>
</evidence>
<evidence type="ECO:0000256" key="4">
    <source>
        <dbReference type="SAM" id="MobiDB-lite"/>
    </source>
</evidence>
<evidence type="ECO:0000256" key="2">
    <source>
        <dbReference type="ARBA" id="ARBA00022722"/>
    </source>
</evidence>
<dbReference type="GO" id="GO:0004519">
    <property type="term" value="F:endonuclease activity"/>
    <property type="evidence" value="ECO:0007669"/>
    <property type="project" value="UniProtKB-KW"/>
</dbReference>
<dbReference type="PANTHER" id="PTHR33607">
    <property type="entry name" value="ENDONUCLEASE-1"/>
    <property type="match status" value="1"/>
</dbReference>
<keyword evidence="6" id="KW-0255">Endonuclease</keyword>
<feature type="chain" id="PRO_5009915959" evidence="5">
    <location>
        <begin position="21"/>
        <end position="449"/>
    </location>
</feature>
<sequence length="449" mass="49596">MKNILLIFSLVFICSCSSSGSDDSPPKEEPTDDGVPIAVNDSATTIEDTPLELSTLLNNDTVVDNARITTFDTSTSNGGTISNERLFYLYTPKPGFIGSDTFTYTLCDDDTPQNCSTATVTIMVTDEGNPAANADALNVVQNSSTILNRLLENDDIIDEAVLTSVDNTGTLGTVVLNSDKTVTYTPPNDFLGEDSFSYSICDDDTPNPSCSSATVTITVIAPLSFNIPSELQDYYNNVVFADDSDLMFSELEDLTKTKHTTILSYGQRHTYLYNADADLSNSDNVILMYSSESRYWQEYTSGTNPYSPQTFNTEHVFPQSLLASTDAVTDLHHLRSCDANVNSDRLNYPFAAGSGTYKLIGETWFPGDEWKGDVARMVLYLNIRYGETISKVGTLELFLQWNIEDPVSAFEEQRNNVIYAAQGNRNPFIDNPYLVTLVWGGNNAENRWQ</sequence>
<evidence type="ECO:0000313" key="6">
    <source>
        <dbReference type="EMBL" id="SHI42336.1"/>
    </source>
</evidence>
<dbReference type="STRING" id="1178825.SAMN05216261_0722"/>
<evidence type="ECO:0000256" key="5">
    <source>
        <dbReference type="SAM" id="SignalP"/>
    </source>
</evidence>
<dbReference type="InterPro" id="IPR007346">
    <property type="entry name" value="Endonuclease-I"/>
</dbReference>
<dbReference type="Pfam" id="PF17963">
    <property type="entry name" value="Big_9"/>
    <property type="match status" value="2"/>
</dbReference>
<dbReference type="PROSITE" id="PS51257">
    <property type="entry name" value="PROKAR_LIPOPROTEIN"/>
    <property type="match status" value="1"/>
</dbReference>
<keyword evidence="3" id="KW-0378">Hydrolase</keyword>
<dbReference type="SUPFAM" id="SSF54060">
    <property type="entry name" value="His-Me finger endonucleases"/>
    <property type="match status" value="1"/>
</dbReference>